<feature type="region of interest" description="Disordered" evidence="1">
    <location>
        <begin position="107"/>
        <end position="126"/>
    </location>
</feature>
<organism evidence="2 3">
    <name type="scientific">Dendrothele bispora (strain CBS 962.96)</name>
    <dbReference type="NCBI Taxonomy" id="1314807"/>
    <lineage>
        <taxon>Eukaryota</taxon>
        <taxon>Fungi</taxon>
        <taxon>Dikarya</taxon>
        <taxon>Basidiomycota</taxon>
        <taxon>Agaricomycotina</taxon>
        <taxon>Agaricomycetes</taxon>
        <taxon>Agaricomycetidae</taxon>
        <taxon>Agaricales</taxon>
        <taxon>Agaricales incertae sedis</taxon>
        <taxon>Dendrothele</taxon>
    </lineage>
</organism>
<accession>A0A4S8KKD3</accession>
<gene>
    <name evidence="2" type="ORF">K435DRAFT_813924</name>
</gene>
<proteinExistence type="predicted"/>
<evidence type="ECO:0000256" key="1">
    <source>
        <dbReference type="SAM" id="MobiDB-lite"/>
    </source>
</evidence>
<dbReference type="EMBL" id="ML181396">
    <property type="protein sequence ID" value="THU75903.1"/>
    <property type="molecule type" value="Genomic_DNA"/>
</dbReference>
<protein>
    <submittedName>
        <fullName evidence="2">Uncharacterized protein</fullName>
    </submittedName>
</protein>
<reference evidence="2 3" key="1">
    <citation type="journal article" date="2019" name="Nat. Ecol. Evol.">
        <title>Megaphylogeny resolves global patterns of mushroom evolution.</title>
        <authorList>
            <person name="Varga T."/>
            <person name="Krizsan K."/>
            <person name="Foldi C."/>
            <person name="Dima B."/>
            <person name="Sanchez-Garcia M."/>
            <person name="Sanchez-Ramirez S."/>
            <person name="Szollosi G.J."/>
            <person name="Szarkandi J.G."/>
            <person name="Papp V."/>
            <person name="Albert L."/>
            <person name="Andreopoulos W."/>
            <person name="Angelini C."/>
            <person name="Antonin V."/>
            <person name="Barry K.W."/>
            <person name="Bougher N.L."/>
            <person name="Buchanan P."/>
            <person name="Buyck B."/>
            <person name="Bense V."/>
            <person name="Catcheside P."/>
            <person name="Chovatia M."/>
            <person name="Cooper J."/>
            <person name="Damon W."/>
            <person name="Desjardin D."/>
            <person name="Finy P."/>
            <person name="Geml J."/>
            <person name="Haridas S."/>
            <person name="Hughes K."/>
            <person name="Justo A."/>
            <person name="Karasinski D."/>
            <person name="Kautmanova I."/>
            <person name="Kiss B."/>
            <person name="Kocsube S."/>
            <person name="Kotiranta H."/>
            <person name="LaButti K.M."/>
            <person name="Lechner B.E."/>
            <person name="Liimatainen K."/>
            <person name="Lipzen A."/>
            <person name="Lukacs Z."/>
            <person name="Mihaltcheva S."/>
            <person name="Morgado L.N."/>
            <person name="Niskanen T."/>
            <person name="Noordeloos M.E."/>
            <person name="Ohm R.A."/>
            <person name="Ortiz-Santana B."/>
            <person name="Ovrebo C."/>
            <person name="Racz N."/>
            <person name="Riley R."/>
            <person name="Savchenko A."/>
            <person name="Shiryaev A."/>
            <person name="Soop K."/>
            <person name="Spirin V."/>
            <person name="Szebenyi C."/>
            <person name="Tomsovsky M."/>
            <person name="Tulloss R.E."/>
            <person name="Uehling J."/>
            <person name="Grigoriev I.V."/>
            <person name="Vagvolgyi C."/>
            <person name="Papp T."/>
            <person name="Martin F.M."/>
            <person name="Miettinen O."/>
            <person name="Hibbett D.S."/>
            <person name="Nagy L.G."/>
        </authorList>
    </citation>
    <scope>NUCLEOTIDE SEQUENCE [LARGE SCALE GENOMIC DNA]</scope>
    <source>
        <strain evidence="2 3">CBS 962.96</strain>
    </source>
</reference>
<dbReference type="Proteomes" id="UP000297245">
    <property type="component" value="Unassembled WGS sequence"/>
</dbReference>
<keyword evidence="3" id="KW-1185">Reference proteome</keyword>
<dbReference type="OrthoDB" id="1681765at2759"/>
<dbReference type="AlphaFoldDB" id="A0A4S8KKD3"/>
<evidence type="ECO:0000313" key="3">
    <source>
        <dbReference type="Proteomes" id="UP000297245"/>
    </source>
</evidence>
<evidence type="ECO:0000313" key="2">
    <source>
        <dbReference type="EMBL" id="THU75903.1"/>
    </source>
</evidence>
<sequence length="126" mass="14181">MEIQARIPASLAALHNFIMDNDTENFLPDFRSDIDATDPNPGQHIEAHDAPFINPQGELANGLVTEQEYAEALKRRDEIAEAMWLQYQEVLQTRADEEVDQYLELEDGIYEGSDGEGEGEDNGEVE</sequence>
<name>A0A4S8KKD3_DENBC</name>